<evidence type="ECO:0000313" key="2">
    <source>
        <dbReference type="Proteomes" id="UP000887226"/>
    </source>
</evidence>
<comment type="caution">
    <text evidence="1">The sequence shown here is derived from an EMBL/GenBank/DDBJ whole genome shotgun (WGS) entry which is preliminary data.</text>
</comment>
<dbReference type="OrthoDB" id="187139at2759"/>
<evidence type="ECO:0000313" key="1">
    <source>
        <dbReference type="EMBL" id="KAG9249265.1"/>
    </source>
</evidence>
<proteinExistence type="predicted"/>
<gene>
    <name evidence="1" type="ORF">BJ878DRAFT_983</name>
</gene>
<sequence length="117" mass="13171">MSTSLKHHDQVCQSRGHQSLPRRLRLRHLRRLQRHLVHRLRPQLRTHVSNSVVLQRGRHLLHLIPSKASLTAVKEFSGTTSTKYAPVISNLGCPAASTCDLYYTSYSVKAGNGMGVH</sequence>
<dbReference type="AlphaFoldDB" id="A0A9P7ZC51"/>
<accession>A0A9P7ZC51</accession>
<organism evidence="1 2">
    <name type="scientific">Calycina marina</name>
    <dbReference type="NCBI Taxonomy" id="1763456"/>
    <lineage>
        <taxon>Eukaryota</taxon>
        <taxon>Fungi</taxon>
        <taxon>Dikarya</taxon>
        <taxon>Ascomycota</taxon>
        <taxon>Pezizomycotina</taxon>
        <taxon>Leotiomycetes</taxon>
        <taxon>Helotiales</taxon>
        <taxon>Pezizellaceae</taxon>
        <taxon>Calycina</taxon>
    </lineage>
</organism>
<name>A0A9P7ZC51_9HELO</name>
<dbReference type="EMBL" id="MU253737">
    <property type="protein sequence ID" value="KAG9249265.1"/>
    <property type="molecule type" value="Genomic_DNA"/>
</dbReference>
<protein>
    <submittedName>
        <fullName evidence="1">Uncharacterized protein</fullName>
    </submittedName>
</protein>
<reference evidence="1" key="1">
    <citation type="journal article" date="2021" name="IMA Fungus">
        <title>Genomic characterization of three marine fungi, including Emericellopsis atlantica sp. nov. with signatures of a generalist lifestyle and marine biomass degradation.</title>
        <authorList>
            <person name="Hagestad O.C."/>
            <person name="Hou L."/>
            <person name="Andersen J.H."/>
            <person name="Hansen E.H."/>
            <person name="Altermark B."/>
            <person name="Li C."/>
            <person name="Kuhnert E."/>
            <person name="Cox R.J."/>
            <person name="Crous P.W."/>
            <person name="Spatafora J.W."/>
            <person name="Lail K."/>
            <person name="Amirebrahimi M."/>
            <person name="Lipzen A."/>
            <person name="Pangilinan J."/>
            <person name="Andreopoulos W."/>
            <person name="Hayes R.D."/>
            <person name="Ng V."/>
            <person name="Grigoriev I.V."/>
            <person name="Jackson S.A."/>
            <person name="Sutton T.D.S."/>
            <person name="Dobson A.D.W."/>
            <person name="Rama T."/>
        </authorList>
    </citation>
    <scope>NUCLEOTIDE SEQUENCE</scope>
    <source>
        <strain evidence="1">TRa3180A</strain>
    </source>
</reference>
<keyword evidence="2" id="KW-1185">Reference proteome</keyword>
<dbReference type="Proteomes" id="UP000887226">
    <property type="component" value="Unassembled WGS sequence"/>
</dbReference>